<name>A0A2P2K9V2_RHIMU</name>
<dbReference type="AlphaFoldDB" id="A0A2P2K9V2"/>
<evidence type="ECO:0000313" key="1">
    <source>
        <dbReference type="EMBL" id="MBX02481.1"/>
    </source>
</evidence>
<sequence length="34" mass="3753">MIIGIKTSHHDLNIVGYRRATYICTKGGKSANFS</sequence>
<proteinExistence type="predicted"/>
<organism evidence="1">
    <name type="scientific">Rhizophora mucronata</name>
    <name type="common">Asiatic mangrove</name>
    <dbReference type="NCBI Taxonomy" id="61149"/>
    <lineage>
        <taxon>Eukaryota</taxon>
        <taxon>Viridiplantae</taxon>
        <taxon>Streptophyta</taxon>
        <taxon>Embryophyta</taxon>
        <taxon>Tracheophyta</taxon>
        <taxon>Spermatophyta</taxon>
        <taxon>Magnoliopsida</taxon>
        <taxon>eudicotyledons</taxon>
        <taxon>Gunneridae</taxon>
        <taxon>Pentapetalae</taxon>
        <taxon>rosids</taxon>
        <taxon>fabids</taxon>
        <taxon>Malpighiales</taxon>
        <taxon>Rhizophoraceae</taxon>
        <taxon>Rhizophora</taxon>
    </lineage>
</organism>
<protein>
    <submittedName>
        <fullName evidence="1">Uncharacterized protein</fullName>
    </submittedName>
</protein>
<dbReference type="EMBL" id="GGEC01021997">
    <property type="protein sequence ID" value="MBX02481.1"/>
    <property type="molecule type" value="Transcribed_RNA"/>
</dbReference>
<reference evidence="1" key="1">
    <citation type="submission" date="2018-02" db="EMBL/GenBank/DDBJ databases">
        <title>Rhizophora mucronata_Transcriptome.</title>
        <authorList>
            <person name="Meera S.P."/>
            <person name="Sreeshan A."/>
            <person name="Augustine A."/>
        </authorList>
    </citation>
    <scope>NUCLEOTIDE SEQUENCE</scope>
    <source>
        <tissue evidence="1">Leaf</tissue>
    </source>
</reference>
<accession>A0A2P2K9V2</accession>